<proteinExistence type="predicted"/>
<organism evidence="1 2">
    <name type="scientific">Candidatus Kaiserbacteria bacterium CG10_big_fil_rev_8_21_14_0_10_47_16</name>
    <dbReference type="NCBI Taxonomy" id="1974608"/>
    <lineage>
        <taxon>Bacteria</taxon>
        <taxon>Candidatus Kaiseribacteriota</taxon>
    </lineage>
</organism>
<dbReference type="AlphaFoldDB" id="A0A2H0UDH6"/>
<dbReference type="Proteomes" id="UP000229344">
    <property type="component" value="Unassembled WGS sequence"/>
</dbReference>
<name>A0A2H0UDH6_9BACT</name>
<sequence length="96" mass="10672">MSPTLKKIAIGIAALIVIFYAYSFLFGGDDASSGVLTSETVSPETQQFLIRLNKLKAVEEADTSLFRDDRFLSLEDRRQTIEDEATGRTNPFAPVR</sequence>
<gene>
    <name evidence="1" type="ORF">COU16_02750</name>
</gene>
<evidence type="ECO:0000313" key="1">
    <source>
        <dbReference type="EMBL" id="PIR84474.1"/>
    </source>
</evidence>
<reference evidence="2" key="1">
    <citation type="submission" date="2017-09" db="EMBL/GenBank/DDBJ databases">
        <title>Depth-based differentiation of microbial function through sediment-hosted aquifers and enrichment of novel symbionts in the deep terrestrial subsurface.</title>
        <authorList>
            <person name="Probst A.J."/>
            <person name="Ladd B."/>
            <person name="Jarett J.K."/>
            <person name="Geller-Mcgrath D.E."/>
            <person name="Sieber C.M.K."/>
            <person name="Emerson J.B."/>
            <person name="Anantharaman K."/>
            <person name="Thomas B.C."/>
            <person name="Malmstrom R."/>
            <person name="Stieglmeier M."/>
            <person name="Klingl A."/>
            <person name="Woyke T."/>
            <person name="Ryan C.M."/>
            <person name="Banfield J.F."/>
        </authorList>
    </citation>
    <scope>NUCLEOTIDE SEQUENCE [LARGE SCALE GENOMIC DNA]</scope>
</reference>
<accession>A0A2H0UDH6</accession>
<evidence type="ECO:0000313" key="2">
    <source>
        <dbReference type="Proteomes" id="UP000229344"/>
    </source>
</evidence>
<protein>
    <submittedName>
        <fullName evidence="1">Uncharacterized protein</fullName>
    </submittedName>
</protein>
<comment type="caution">
    <text evidence="1">The sequence shown here is derived from an EMBL/GenBank/DDBJ whole genome shotgun (WGS) entry which is preliminary data.</text>
</comment>
<dbReference type="EMBL" id="PFBI01000006">
    <property type="protein sequence ID" value="PIR84474.1"/>
    <property type="molecule type" value="Genomic_DNA"/>
</dbReference>